<dbReference type="EMBL" id="JH717896">
    <property type="protein sequence ID" value="EWZ50928.1"/>
    <property type="molecule type" value="Genomic_DNA"/>
</dbReference>
<reference evidence="1" key="1">
    <citation type="submission" date="2011-06" db="EMBL/GenBank/DDBJ databases">
        <title>The Genome Sequence of Fusarium oxysporum Fo47.</title>
        <authorList>
            <consortium name="The Broad Institute Genome Sequencing Platform"/>
            <person name="Ma L.-J."/>
            <person name="Gale L.R."/>
            <person name="Schwartz D.C."/>
            <person name="Zhou S."/>
            <person name="Corby-Kistler H."/>
            <person name="Young S.K."/>
            <person name="Zeng Q."/>
            <person name="Gargeya S."/>
            <person name="Fitzgerald M."/>
            <person name="Haas B."/>
            <person name="Abouelleil A."/>
            <person name="Alvarado L."/>
            <person name="Arachchi H.M."/>
            <person name="Berlin A."/>
            <person name="Brown A."/>
            <person name="Chapman S.B."/>
            <person name="Chen Z."/>
            <person name="Dunbar C."/>
            <person name="Freedman E."/>
            <person name="Gearin G."/>
            <person name="Gellesch M."/>
            <person name="Goldberg J."/>
            <person name="Griggs A."/>
            <person name="Gujja S."/>
            <person name="Heiman D."/>
            <person name="Howarth C."/>
            <person name="Larson L."/>
            <person name="Lui A."/>
            <person name="MacDonald P.J.P."/>
            <person name="Mehta T."/>
            <person name="Montmayeur A."/>
            <person name="Murphy C."/>
            <person name="Neiman D."/>
            <person name="Pearson M."/>
            <person name="Priest M."/>
            <person name="Roberts A."/>
            <person name="Saif S."/>
            <person name="Shea T."/>
            <person name="Shenoy N."/>
            <person name="Sisk P."/>
            <person name="Stolte C."/>
            <person name="Sykes S."/>
            <person name="Wortman J."/>
            <person name="Nusbaum C."/>
            <person name="Birren B."/>
        </authorList>
    </citation>
    <scope>NUCLEOTIDE SEQUENCE [LARGE SCALE GENOMIC DNA]</scope>
    <source>
        <strain evidence="1">Fo47</strain>
    </source>
</reference>
<organism evidence="1">
    <name type="scientific">Fusarium oxysporum Fo47</name>
    <dbReference type="NCBI Taxonomy" id="660027"/>
    <lineage>
        <taxon>Eukaryota</taxon>
        <taxon>Fungi</taxon>
        <taxon>Dikarya</taxon>
        <taxon>Ascomycota</taxon>
        <taxon>Pezizomycotina</taxon>
        <taxon>Sordariomycetes</taxon>
        <taxon>Hypocreomycetidae</taxon>
        <taxon>Hypocreales</taxon>
        <taxon>Nectriaceae</taxon>
        <taxon>Fusarium</taxon>
        <taxon>Fusarium oxysporum species complex</taxon>
    </lineage>
</organism>
<dbReference type="VEuPathDB" id="FungiDB:FOZG_01236"/>
<proteinExistence type="predicted"/>
<sequence length="90" mass="10550">MSRKSRYNVVYGYAVPVLHRSYYAVNRYSKTKNSELETIQRRSFPFSSKESEVEVEVELIKRCYNIANVSLIVRSCMAGWQHRDGLEGMH</sequence>
<dbReference type="Proteomes" id="UP000030766">
    <property type="component" value="Unassembled WGS sequence"/>
</dbReference>
<name>W9LCS2_FUSOX</name>
<reference evidence="1" key="2">
    <citation type="submission" date="2012-06" db="EMBL/GenBank/DDBJ databases">
        <title>Annotation of the Genome Sequence of Fusarium oxysporum Fo47.</title>
        <authorList>
            <consortium name="The Broad Institute Genomics Platform"/>
            <person name="Ma L.-J."/>
            <person name="Corby-Kistler H."/>
            <person name="Broz K."/>
            <person name="Gale L.R."/>
            <person name="Jonkers W."/>
            <person name="O'Donnell K."/>
            <person name="Ploetz R."/>
            <person name="Steinberg C."/>
            <person name="Schwartz D.C."/>
            <person name="VanEtten H."/>
            <person name="Zhou S."/>
            <person name="Young S.K."/>
            <person name="Zeng Q."/>
            <person name="Gargeya S."/>
            <person name="Fitzgerald M."/>
            <person name="Abouelleil A."/>
            <person name="Alvarado L."/>
            <person name="Chapman S.B."/>
            <person name="Gainer-Dewar J."/>
            <person name="Goldberg J."/>
            <person name="Griggs A."/>
            <person name="Gujja S."/>
            <person name="Hansen M."/>
            <person name="Howarth C."/>
            <person name="Imamovic A."/>
            <person name="Ireland A."/>
            <person name="Larimer J."/>
            <person name="McCowan C."/>
            <person name="Murphy C."/>
            <person name="Pearson M."/>
            <person name="Poon T.W."/>
            <person name="Priest M."/>
            <person name="Roberts A."/>
            <person name="Saif S."/>
            <person name="Shea T."/>
            <person name="Sykes S."/>
            <person name="Wortman J."/>
            <person name="Nusbaum C."/>
            <person name="Birren B."/>
        </authorList>
    </citation>
    <scope>NUCLEOTIDE SEQUENCE</scope>
    <source>
        <strain evidence="1">Fo47</strain>
    </source>
</reference>
<evidence type="ECO:0000313" key="1">
    <source>
        <dbReference type="EMBL" id="EWZ50928.1"/>
    </source>
</evidence>
<protein>
    <submittedName>
        <fullName evidence="1">Uncharacterized protein</fullName>
    </submittedName>
</protein>
<dbReference type="AlphaFoldDB" id="W9LCS2"/>
<dbReference type="HOGENOM" id="CLU_2440932_0_0_1"/>
<gene>
    <name evidence="1" type="ORF">FOZG_01236</name>
</gene>
<accession>W9LCS2</accession>